<dbReference type="Gene3D" id="3.30.450.40">
    <property type="match status" value="1"/>
</dbReference>
<protein>
    <recommendedName>
        <fullName evidence="2">histidine kinase</fullName>
        <ecNumber evidence="2">2.7.13.3</ecNumber>
    </recommendedName>
</protein>
<dbReference type="SMART" id="SM00086">
    <property type="entry name" value="PAC"/>
    <property type="match status" value="2"/>
</dbReference>
<feature type="domain" description="Histidine kinase" evidence="6">
    <location>
        <begin position="600"/>
        <end position="816"/>
    </location>
</feature>
<evidence type="ECO:0000259" key="7">
    <source>
        <dbReference type="PROSITE" id="PS50113"/>
    </source>
</evidence>
<comment type="catalytic activity">
    <reaction evidence="1">
        <text>ATP + protein L-histidine = ADP + protein N-phospho-L-histidine.</text>
        <dbReference type="EC" id="2.7.13.3"/>
    </reaction>
</comment>
<keyword evidence="4" id="KW-0808">Transferase</keyword>
<feature type="domain" description="PAC" evidence="7">
    <location>
        <begin position="411"/>
        <end position="464"/>
    </location>
</feature>
<dbReference type="PANTHER" id="PTHR43304">
    <property type="entry name" value="PHYTOCHROME-LIKE PROTEIN CPH1"/>
    <property type="match status" value="1"/>
</dbReference>
<dbReference type="InterPro" id="IPR004358">
    <property type="entry name" value="Sig_transdc_His_kin-like_C"/>
</dbReference>
<dbReference type="InterPro" id="IPR013656">
    <property type="entry name" value="PAS_4"/>
</dbReference>
<dbReference type="InterPro" id="IPR036097">
    <property type="entry name" value="HisK_dim/P_sf"/>
</dbReference>
<evidence type="ECO:0000313" key="8">
    <source>
        <dbReference type="EMBL" id="SMO88846.1"/>
    </source>
</evidence>
<dbReference type="Pfam" id="PF13185">
    <property type="entry name" value="GAF_2"/>
    <property type="match status" value="1"/>
</dbReference>
<dbReference type="Gene3D" id="1.10.287.130">
    <property type="match status" value="1"/>
</dbReference>
<dbReference type="InterPro" id="IPR036890">
    <property type="entry name" value="HATPase_C_sf"/>
</dbReference>
<evidence type="ECO:0000256" key="2">
    <source>
        <dbReference type="ARBA" id="ARBA00012438"/>
    </source>
</evidence>
<evidence type="ECO:0000259" key="6">
    <source>
        <dbReference type="PROSITE" id="PS50109"/>
    </source>
</evidence>
<evidence type="ECO:0000256" key="5">
    <source>
        <dbReference type="ARBA" id="ARBA00022777"/>
    </source>
</evidence>
<dbReference type="PRINTS" id="PR00344">
    <property type="entry name" value="BCTRLSENSOR"/>
</dbReference>
<dbReference type="FunFam" id="3.30.565.10:FF:000006">
    <property type="entry name" value="Sensor histidine kinase WalK"/>
    <property type="match status" value="1"/>
</dbReference>
<dbReference type="InterPro" id="IPR003661">
    <property type="entry name" value="HisK_dim/P_dom"/>
</dbReference>
<dbReference type="GO" id="GO:0000155">
    <property type="term" value="F:phosphorelay sensor kinase activity"/>
    <property type="evidence" value="ECO:0007669"/>
    <property type="project" value="InterPro"/>
</dbReference>
<keyword evidence="9" id="KW-1185">Reference proteome</keyword>
<dbReference type="SMART" id="SM00388">
    <property type="entry name" value="HisKA"/>
    <property type="match status" value="1"/>
</dbReference>
<dbReference type="Gene3D" id="3.30.565.10">
    <property type="entry name" value="Histidine kinase-like ATPase, C-terminal domain"/>
    <property type="match status" value="1"/>
</dbReference>
<dbReference type="CDD" id="cd00082">
    <property type="entry name" value="HisKA"/>
    <property type="match status" value="1"/>
</dbReference>
<dbReference type="InterPro" id="IPR003594">
    <property type="entry name" value="HATPase_dom"/>
</dbReference>
<dbReference type="InterPro" id="IPR003018">
    <property type="entry name" value="GAF"/>
</dbReference>
<proteinExistence type="predicted"/>
<dbReference type="PROSITE" id="PS50109">
    <property type="entry name" value="HIS_KIN"/>
    <property type="match status" value="1"/>
</dbReference>
<dbReference type="RefSeq" id="WP_142529702.1">
    <property type="nucleotide sequence ID" value="NZ_CBCSJO010000009.1"/>
</dbReference>
<dbReference type="SUPFAM" id="SSF55785">
    <property type="entry name" value="PYP-like sensor domain (PAS domain)"/>
    <property type="match status" value="3"/>
</dbReference>
<dbReference type="InterPro" id="IPR000700">
    <property type="entry name" value="PAS-assoc_C"/>
</dbReference>
<dbReference type="Pfam" id="PF00512">
    <property type="entry name" value="HisKA"/>
    <property type="match status" value="1"/>
</dbReference>
<keyword evidence="5" id="KW-0418">Kinase</keyword>
<dbReference type="Gene3D" id="2.10.70.100">
    <property type="match status" value="1"/>
</dbReference>
<dbReference type="Pfam" id="PF08447">
    <property type="entry name" value="PAS_3"/>
    <property type="match status" value="1"/>
</dbReference>
<accession>A0A521EYD9</accession>
<sequence length="821" mass="92668">MAENIPENHLQFMKGGGEAGAQLRARNWNESPLGNPAEWPASIRMSLSMCLNSSFPISLYWGPDYYVFYNDAYRAIAGDRHPGIIGKPRREAWPEAWQEIKPQFDAVMSSGESVRFKDKPFLIHRFGFIEECYFDYTLSPIADEEGKICGIFNAVMETTYQVINERRNHLLQHLSLQLHNFQSRREGFGKSIDLLQHFTHDIPFSLLYEYDAVSETFTLTQSNVLSTLQAGQALWPLKETITSGAPVMIDGLQNRIVDFDFAGMPVADLKAIAVPVKQGEDNITGVFIAGLNTSVRLDDSYRQFLESVAAQIAAAISNGINFEKERLRSDQIKYSEDQLQFAIDAAGLGTWDLDPFTNRFTGNNRLKSWFGLLPDDEIDLSLALNVITDADRPLVVSAIQEAMTSGSGGNYNIEYTIINPLDPVPRIVCAKGKALFDNEHNVTRFSGTLQDITAERKTLDALERSFEQARLSKEAAQLGTFDMDLVKGTMEWDERCRLLFGISHNRKVSYEDDFLPGLHPMDQERIGAVIIKAFNKSESNGDYDVEYRTVGAEDQQLRWVRAKGKVFFNDQDEPIRFIGSVLETTNEKLNEIRKNDFIGMVSHELKTPLTSLKAYVQVLNARSRKEENSFAISSLNKVELQINKMSALINGFLNLSRLESGKIQLNRIDFKIDDLIREIIEESSLVVSTHRIVLLPCDSVVINADRDKIGQVITNLISNAVKYSPRGEIVELVCKQIDDTVQVSIRDDGMGIRAQDKDKLFERFYRVETVHTENISGFGIGLYLSSEIVKRHGGTIWVESEKGVGSTFFFSLPVYETKQPE</sequence>
<evidence type="ECO:0000256" key="4">
    <source>
        <dbReference type="ARBA" id="ARBA00022679"/>
    </source>
</evidence>
<dbReference type="OrthoDB" id="9813151at2"/>
<feature type="domain" description="PAC" evidence="7">
    <location>
        <begin position="543"/>
        <end position="596"/>
    </location>
</feature>
<dbReference type="SMART" id="SM00387">
    <property type="entry name" value="HATPase_c"/>
    <property type="match status" value="1"/>
</dbReference>
<dbReference type="Proteomes" id="UP000320300">
    <property type="component" value="Unassembled WGS sequence"/>
</dbReference>
<dbReference type="InterPro" id="IPR005467">
    <property type="entry name" value="His_kinase_dom"/>
</dbReference>
<keyword evidence="3" id="KW-0597">Phosphoprotein</keyword>
<dbReference type="InterPro" id="IPR029016">
    <property type="entry name" value="GAF-like_dom_sf"/>
</dbReference>
<dbReference type="Gene3D" id="3.30.450.20">
    <property type="entry name" value="PAS domain"/>
    <property type="match status" value="3"/>
</dbReference>
<name>A0A521EYD9_9SPHI</name>
<reference evidence="8 9" key="1">
    <citation type="submission" date="2017-05" db="EMBL/GenBank/DDBJ databases">
        <authorList>
            <person name="Varghese N."/>
            <person name="Submissions S."/>
        </authorList>
    </citation>
    <scope>NUCLEOTIDE SEQUENCE [LARGE SCALE GENOMIC DNA]</scope>
    <source>
        <strain evidence="8 9">DSM 19036</strain>
    </source>
</reference>
<dbReference type="EMBL" id="FXTN01000009">
    <property type="protein sequence ID" value="SMO88846.1"/>
    <property type="molecule type" value="Genomic_DNA"/>
</dbReference>
<dbReference type="InterPro" id="IPR013655">
    <property type="entry name" value="PAS_fold_3"/>
</dbReference>
<dbReference type="PANTHER" id="PTHR43304:SF1">
    <property type="entry name" value="PAC DOMAIN-CONTAINING PROTEIN"/>
    <property type="match status" value="1"/>
</dbReference>
<dbReference type="SUPFAM" id="SSF55874">
    <property type="entry name" value="ATPase domain of HSP90 chaperone/DNA topoisomerase II/histidine kinase"/>
    <property type="match status" value="1"/>
</dbReference>
<dbReference type="SUPFAM" id="SSF55781">
    <property type="entry name" value="GAF domain-like"/>
    <property type="match status" value="1"/>
</dbReference>
<dbReference type="AlphaFoldDB" id="A0A521EYD9"/>
<evidence type="ECO:0000313" key="9">
    <source>
        <dbReference type="Proteomes" id="UP000320300"/>
    </source>
</evidence>
<dbReference type="SUPFAM" id="SSF47384">
    <property type="entry name" value="Homodimeric domain of signal transducing histidine kinase"/>
    <property type="match status" value="1"/>
</dbReference>
<dbReference type="PROSITE" id="PS50113">
    <property type="entry name" value="PAC"/>
    <property type="match status" value="2"/>
</dbReference>
<dbReference type="CDD" id="cd00075">
    <property type="entry name" value="HATPase"/>
    <property type="match status" value="1"/>
</dbReference>
<dbReference type="EC" id="2.7.13.3" evidence="2"/>
<dbReference type="InterPro" id="IPR001610">
    <property type="entry name" value="PAC"/>
</dbReference>
<gene>
    <name evidence="8" type="ORF">SAMN06265348_109301</name>
</gene>
<organism evidence="8 9">
    <name type="scientific">Pedobacter westerhofensis</name>
    <dbReference type="NCBI Taxonomy" id="425512"/>
    <lineage>
        <taxon>Bacteria</taxon>
        <taxon>Pseudomonadati</taxon>
        <taxon>Bacteroidota</taxon>
        <taxon>Sphingobacteriia</taxon>
        <taxon>Sphingobacteriales</taxon>
        <taxon>Sphingobacteriaceae</taxon>
        <taxon>Pedobacter</taxon>
    </lineage>
</organism>
<evidence type="ECO:0000256" key="1">
    <source>
        <dbReference type="ARBA" id="ARBA00000085"/>
    </source>
</evidence>
<evidence type="ECO:0000256" key="3">
    <source>
        <dbReference type="ARBA" id="ARBA00022553"/>
    </source>
</evidence>
<dbReference type="Pfam" id="PF02518">
    <property type="entry name" value="HATPase_c"/>
    <property type="match status" value="1"/>
</dbReference>
<dbReference type="InterPro" id="IPR052162">
    <property type="entry name" value="Sensor_kinase/Photoreceptor"/>
</dbReference>
<dbReference type="Pfam" id="PF08448">
    <property type="entry name" value="PAS_4"/>
    <property type="match status" value="1"/>
</dbReference>
<dbReference type="InterPro" id="IPR035965">
    <property type="entry name" value="PAS-like_dom_sf"/>
</dbReference>